<evidence type="ECO:0000256" key="1">
    <source>
        <dbReference type="SAM" id="MobiDB-lite"/>
    </source>
</evidence>
<sequence length="80" mass="8765">MRHVRPPSVSAGEAHPAHGLDPITEDLRSYALELGVVGASAMDKDELVESLRQYYVLRLVLEAALQPRPHVARQAEPIVA</sequence>
<protein>
    <submittedName>
        <fullName evidence="2">Rho termination factor N-terminal domain-containing protein</fullName>
    </submittedName>
</protein>
<proteinExistence type="predicted"/>
<evidence type="ECO:0000313" key="2">
    <source>
        <dbReference type="EMBL" id="XBO37347.1"/>
    </source>
</evidence>
<accession>A0AAU7JAT9</accession>
<organism evidence="2">
    <name type="scientific">Alsobacter sp. KACC 23698</name>
    <dbReference type="NCBI Taxonomy" id="3149229"/>
    <lineage>
        <taxon>Bacteria</taxon>
        <taxon>Pseudomonadati</taxon>
        <taxon>Pseudomonadota</taxon>
        <taxon>Alphaproteobacteria</taxon>
        <taxon>Hyphomicrobiales</taxon>
        <taxon>Alsobacteraceae</taxon>
        <taxon>Alsobacter</taxon>
    </lineage>
</organism>
<gene>
    <name evidence="2" type="ORF">ABEG18_16620</name>
</gene>
<dbReference type="EMBL" id="CP157484">
    <property type="protein sequence ID" value="XBO37347.1"/>
    <property type="molecule type" value="Genomic_DNA"/>
</dbReference>
<name>A0AAU7JAT9_9HYPH</name>
<feature type="region of interest" description="Disordered" evidence="1">
    <location>
        <begin position="1"/>
        <end position="20"/>
    </location>
</feature>
<dbReference type="AlphaFoldDB" id="A0AAU7JAT9"/>
<dbReference type="RefSeq" id="WP_406854168.1">
    <property type="nucleotide sequence ID" value="NZ_CP157484.1"/>
</dbReference>
<reference evidence="2" key="1">
    <citation type="submission" date="2024-05" db="EMBL/GenBank/DDBJ databases">
        <authorList>
            <person name="Kim S."/>
            <person name="Heo J."/>
            <person name="Choi H."/>
            <person name="Choi Y."/>
            <person name="Kwon S.-W."/>
            <person name="Kim Y."/>
        </authorList>
    </citation>
    <scope>NUCLEOTIDE SEQUENCE</scope>
    <source>
        <strain evidence="2">KACC 23698</strain>
    </source>
</reference>